<evidence type="ECO:0000313" key="1">
    <source>
        <dbReference type="EMBL" id="KAH7855435.1"/>
    </source>
</evidence>
<dbReference type="EMBL" id="CM037161">
    <property type="protein sequence ID" value="KAH7855435.1"/>
    <property type="molecule type" value="Genomic_DNA"/>
</dbReference>
<protein>
    <submittedName>
        <fullName evidence="1">Uncharacterized protein</fullName>
    </submittedName>
</protein>
<proteinExistence type="predicted"/>
<reference evidence="1 2" key="1">
    <citation type="journal article" date="2021" name="Hortic Res">
        <title>High-quality reference genome and annotation aids understanding of berry development for evergreen blueberry (Vaccinium darrowii).</title>
        <authorList>
            <person name="Yu J."/>
            <person name="Hulse-Kemp A.M."/>
            <person name="Babiker E."/>
            <person name="Staton M."/>
        </authorList>
    </citation>
    <scope>NUCLEOTIDE SEQUENCE [LARGE SCALE GENOMIC DNA]</scope>
    <source>
        <strain evidence="2">cv. NJ 8807/NJ 8810</strain>
        <tissue evidence="1">Young leaf</tissue>
    </source>
</reference>
<accession>A0ACB7YRG6</accession>
<keyword evidence="2" id="KW-1185">Reference proteome</keyword>
<gene>
    <name evidence="1" type="ORF">Vadar_024813</name>
</gene>
<name>A0ACB7YRG6_9ERIC</name>
<dbReference type="Proteomes" id="UP000828048">
    <property type="component" value="Chromosome 11"/>
</dbReference>
<organism evidence="1 2">
    <name type="scientific">Vaccinium darrowii</name>
    <dbReference type="NCBI Taxonomy" id="229202"/>
    <lineage>
        <taxon>Eukaryota</taxon>
        <taxon>Viridiplantae</taxon>
        <taxon>Streptophyta</taxon>
        <taxon>Embryophyta</taxon>
        <taxon>Tracheophyta</taxon>
        <taxon>Spermatophyta</taxon>
        <taxon>Magnoliopsida</taxon>
        <taxon>eudicotyledons</taxon>
        <taxon>Gunneridae</taxon>
        <taxon>Pentapetalae</taxon>
        <taxon>asterids</taxon>
        <taxon>Ericales</taxon>
        <taxon>Ericaceae</taxon>
        <taxon>Vaccinioideae</taxon>
        <taxon>Vaccinieae</taxon>
        <taxon>Vaccinium</taxon>
    </lineage>
</organism>
<comment type="caution">
    <text evidence="1">The sequence shown here is derived from an EMBL/GenBank/DDBJ whole genome shotgun (WGS) entry which is preliminary data.</text>
</comment>
<evidence type="ECO:0000313" key="2">
    <source>
        <dbReference type="Proteomes" id="UP000828048"/>
    </source>
</evidence>
<sequence length="230" mass="25628">MSCNKRTPTVSHNGVYDRDRSIYLRPSSDRDPPIYLRTKYSRDRHGWFLLKTEPPADGITLSPVFLEEAPMFRLHSACAAVGSIIYSIGGGDPNDPDIHCPEGLSDVYWIDSLRPKEGWKKLRSSMNYPRTYTRGIAVDGNLYVMGSRKSSLKPEVYIKSDDNGGVDGGFWHVLRDSTGLKDIHVPGIVEGHAVVDLGGGKKRIVMLSACSLISYDIDTDSWSIYHTPHS</sequence>